<dbReference type="KEGG" id="ptk:EXN22_11770"/>
<evidence type="ECO:0000313" key="2">
    <source>
        <dbReference type="Proteomes" id="UP000291130"/>
    </source>
</evidence>
<dbReference type="EMBL" id="CP035952">
    <property type="protein sequence ID" value="QBF26338.1"/>
    <property type="molecule type" value="Genomic_DNA"/>
</dbReference>
<dbReference type="RefSeq" id="WP_130264207.1">
    <property type="nucleotide sequence ID" value="NZ_CP035952.1"/>
</dbReference>
<proteinExistence type="predicted"/>
<organism evidence="1 2">
    <name type="scientific">Pseudomonas tructae</name>
    <dbReference type="NCBI Taxonomy" id="2518644"/>
    <lineage>
        <taxon>Bacteria</taxon>
        <taxon>Pseudomonadati</taxon>
        <taxon>Pseudomonadota</taxon>
        <taxon>Gammaproteobacteria</taxon>
        <taxon>Pseudomonadales</taxon>
        <taxon>Pseudomonadaceae</taxon>
        <taxon>Pseudomonas</taxon>
    </lineage>
</organism>
<sequence length="392" mass="44529">MLDAKHLIIRELCFGQQENASELTRQLHFRAQQPPPAPPSSRPVNNAENFSEEQINIELTDARVNHSQWLFSFGRALHGWQDTYAHTGISQHYPPCAEQWVWTHAEERGGALFHQADRTHVYPFDCQSAAQTTFGYLLDYRKTMPPPAPVTDWGSLREQVFAFCQLKTRTDKFLWLQAHAVPQARAIAGNISLSDGEQSFFSAPPIDLRPPRPVLVSTLAAANESSTTPRELDKDSQRLLQSILKVPIKFSPQARQWAEEFLQAWLTSPPEQLPQALARFFAEQNLTINDPNIDKLLRLRMTDRGRTDEPDFPPEKYFGAKQGFIRAEANNWRILLVPPRGQETPALVDEQAVGNFNLIAILRQAPNAVLIIRTRPGTEGYVIEDLQVQVFH</sequence>
<evidence type="ECO:0000313" key="1">
    <source>
        <dbReference type="EMBL" id="QBF26338.1"/>
    </source>
</evidence>
<dbReference type="OrthoDB" id="6780127at2"/>
<keyword evidence="2" id="KW-1185">Reference proteome</keyword>
<reference evidence="1 2" key="1">
    <citation type="submission" date="2019-02" db="EMBL/GenBank/DDBJ databases">
        <title>Complete genome sequence of Pseudomonas sp. SNU WT1 isolated from rainbow trout.</title>
        <authorList>
            <person name="Oh W.T."/>
            <person name="Park S.C."/>
        </authorList>
    </citation>
    <scope>NUCLEOTIDE SEQUENCE [LARGE SCALE GENOMIC DNA]</scope>
    <source>
        <strain evidence="1 2">SNU WT1</strain>
    </source>
</reference>
<accession>A0A411MHL5</accession>
<name>A0A411MHL5_9PSED</name>
<dbReference type="Proteomes" id="UP000291130">
    <property type="component" value="Chromosome"/>
</dbReference>
<protein>
    <submittedName>
        <fullName evidence="1">Uncharacterized protein</fullName>
    </submittedName>
</protein>
<gene>
    <name evidence="1" type="ORF">EXN22_11770</name>
</gene>
<dbReference type="AlphaFoldDB" id="A0A411MHL5"/>